<reference evidence="1 2" key="1">
    <citation type="submission" date="2019-09" db="EMBL/GenBank/DDBJ databases">
        <title>In-depth cultivation of the pig gut microbiome towards novel bacterial diversity and tailored functional studies.</title>
        <authorList>
            <person name="Wylensek D."/>
            <person name="Hitch T.C.A."/>
            <person name="Clavel T."/>
        </authorList>
    </citation>
    <scope>NUCLEOTIDE SEQUENCE [LARGE SCALE GENOMIC DNA]</scope>
    <source>
        <strain evidence="1 2">WCA3-693-APC-4?</strain>
    </source>
</reference>
<name>A0A6N7XMB6_9FIRM</name>
<dbReference type="RefSeq" id="WP_154440442.1">
    <property type="nucleotide sequence ID" value="NZ_VUNQ01000021.1"/>
</dbReference>
<gene>
    <name evidence="1" type="ORF">FYJ83_10620</name>
</gene>
<protein>
    <submittedName>
        <fullName evidence="1">Uncharacterized protein</fullName>
    </submittedName>
</protein>
<dbReference type="Proteomes" id="UP000469523">
    <property type="component" value="Unassembled WGS sequence"/>
</dbReference>
<accession>A0A6N7XMB6</accession>
<organism evidence="1 2">
    <name type="scientific">Tissierella pigra</name>
    <dbReference type="NCBI Taxonomy" id="2607614"/>
    <lineage>
        <taxon>Bacteria</taxon>
        <taxon>Bacillati</taxon>
        <taxon>Bacillota</taxon>
        <taxon>Tissierellia</taxon>
        <taxon>Tissierellales</taxon>
        <taxon>Tissierellaceae</taxon>
        <taxon>Tissierella</taxon>
    </lineage>
</organism>
<dbReference type="EMBL" id="VUNQ01000021">
    <property type="protein sequence ID" value="MSU01922.1"/>
    <property type="molecule type" value="Genomic_DNA"/>
</dbReference>
<proteinExistence type="predicted"/>
<sequence length="337" mass="36027">MALLKDYNESKKEWEGMGAGYIANSDGSNKYTPNDIKTIEDNIDTHEKDYILHAGYGTASGTNAKVITLSPAPTSYKEGMTVAFKNTTQNSGAVTINVNGLGAKTVLKSNGNALSSGNLKANSIYTVRYNGTSFILQGEGGEYGTALASDVLTGKTIGTEEGIVTGTMPNRGAPAQTITTQGGQYNISPGYYSGGSVKAQFTNLTSRNVRDGVNIGGIVGTYKGESIQLVAYDVIDSFFWAAGVTTKQRIIPASANIANKIFLTFNASQGSDPRYGLELPIPFTGKQLYSENKNYSPSLKEYVTKIEHSGNNIIITFTREGWTTVGMNRVIAMIAYS</sequence>
<evidence type="ECO:0000313" key="2">
    <source>
        <dbReference type="Proteomes" id="UP000469523"/>
    </source>
</evidence>
<evidence type="ECO:0000313" key="1">
    <source>
        <dbReference type="EMBL" id="MSU01922.1"/>
    </source>
</evidence>
<dbReference type="AlphaFoldDB" id="A0A6N7XMB6"/>
<keyword evidence="2" id="KW-1185">Reference proteome</keyword>
<comment type="caution">
    <text evidence="1">The sequence shown here is derived from an EMBL/GenBank/DDBJ whole genome shotgun (WGS) entry which is preliminary data.</text>
</comment>